<dbReference type="EMBL" id="MU006291">
    <property type="protein sequence ID" value="KAF2855356.1"/>
    <property type="molecule type" value="Genomic_DNA"/>
</dbReference>
<protein>
    <recommendedName>
        <fullName evidence="3">Fungal N-terminal domain-containing protein</fullName>
    </recommendedName>
</protein>
<reference evidence="1" key="1">
    <citation type="submission" date="2020-01" db="EMBL/GenBank/DDBJ databases">
        <authorList>
            <consortium name="DOE Joint Genome Institute"/>
            <person name="Haridas S."/>
            <person name="Albert R."/>
            <person name="Binder M."/>
            <person name="Bloem J."/>
            <person name="Labutti K."/>
            <person name="Salamov A."/>
            <person name="Andreopoulos B."/>
            <person name="Baker S.E."/>
            <person name="Barry K."/>
            <person name="Bills G."/>
            <person name="Bluhm B.H."/>
            <person name="Cannon C."/>
            <person name="Castanera R."/>
            <person name="Culley D.E."/>
            <person name="Daum C."/>
            <person name="Ezra D."/>
            <person name="Gonzalez J.B."/>
            <person name="Henrissat B."/>
            <person name="Kuo A."/>
            <person name="Liang C."/>
            <person name="Lipzen A."/>
            <person name="Lutzoni F."/>
            <person name="Magnuson J."/>
            <person name="Mondo S."/>
            <person name="Nolan M."/>
            <person name="Ohm R."/>
            <person name="Pangilinan J."/>
            <person name="Park H.-J."/>
            <person name="Ramirez L."/>
            <person name="Alfaro M."/>
            <person name="Sun H."/>
            <person name="Tritt A."/>
            <person name="Yoshinaga Y."/>
            <person name="Zwiers L.-H."/>
            <person name="Turgeon B.G."/>
            <person name="Goodwin S.B."/>
            <person name="Spatafora J.W."/>
            <person name="Crous P.W."/>
            <person name="Grigoriev I.V."/>
        </authorList>
    </citation>
    <scope>NUCLEOTIDE SEQUENCE</scope>
    <source>
        <strain evidence="1">IPT5</strain>
    </source>
</reference>
<proteinExistence type="predicted"/>
<keyword evidence="2" id="KW-1185">Reference proteome</keyword>
<evidence type="ECO:0000313" key="1">
    <source>
        <dbReference type="EMBL" id="KAF2855356.1"/>
    </source>
</evidence>
<dbReference type="PANTHER" id="PTHR38886:SF1">
    <property type="entry name" value="NACHT-NTPASE AND P-LOOP NTPASES N-TERMINAL DOMAIN-CONTAINING PROTEIN"/>
    <property type="match status" value="1"/>
</dbReference>
<dbReference type="PANTHER" id="PTHR38886">
    <property type="entry name" value="SESA DOMAIN-CONTAINING PROTEIN"/>
    <property type="match status" value="1"/>
</dbReference>
<evidence type="ECO:0000313" key="2">
    <source>
        <dbReference type="Proteomes" id="UP000799423"/>
    </source>
</evidence>
<sequence>MAVGFGFSVGDLIAVGKLAHDIVQALSECRGAAAEYKSLFALLTSLKTSITTISKFLSTLSVSTASRVDPAFMNGIQFHSGSCHKLLNQFLVDSRKYTESLMNGKGTKVKAMMRKIKWSLYSTDDAEKLERRLGTHLEAFDRYLLAINM</sequence>
<gene>
    <name evidence="1" type="ORF">T440DRAFT_210129</name>
</gene>
<evidence type="ECO:0008006" key="3">
    <source>
        <dbReference type="Google" id="ProtNLM"/>
    </source>
</evidence>
<dbReference type="AlphaFoldDB" id="A0A6A7BIM5"/>
<dbReference type="Proteomes" id="UP000799423">
    <property type="component" value="Unassembled WGS sequence"/>
</dbReference>
<name>A0A6A7BIM5_9PLEO</name>
<accession>A0A6A7BIM5</accession>
<dbReference type="OrthoDB" id="5429838at2759"/>
<organism evidence="1 2">
    <name type="scientific">Plenodomus tracheiphilus IPT5</name>
    <dbReference type="NCBI Taxonomy" id="1408161"/>
    <lineage>
        <taxon>Eukaryota</taxon>
        <taxon>Fungi</taxon>
        <taxon>Dikarya</taxon>
        <taxon>Ascomycota</taxon>
        <taxon>Pezizomycotina</taxon>
        <taxon>Dothideomycetes</taxon>
        <taxon>Pleosporomycetidae</taxon>
        <taxon>Pleosporales</taxon>
        <taxon>Pleosporineae</taxon>
        <taxon>Leptosphaeriaceae</taxon>
        <taxon>Plenodomus</taxon>
    </lineage>
</organism>